<evidence type="ECO:0000313" key="4">
    <source>
        <dbReference type="Proteomes" id="UP000503018"/>
    </source>
</evidence>
<dbReference type="SUPFAM" id="SSF54506">
    <property type="entry name" value="Diaminopimelate epimerase-like"/>
    <property type="match status" value="1"/>
</dbReference>
<organism evidence="3 4">
    <name type="scientific">Sphingomonas lacunae</name>
    <dbReference type="NCBI Taxonomy" id="2698828"/>
    <lineage>
        <taxon>Bacteria</taxon>
        <taxon>Pseudomonadati</taxon>
        <taxon>Pseudomonadota</taxon>
        <taxon>Alphaproteobacteria</taxon>
        <taxon>Sphingomonadales</taxon>
        <taxon>Sphingomonadaceae</taxon>
        <taxon>Sphingomonas</taxon>
    </lineage>
</organism>
<sequence length="298" mass="30689">MIRRIHTVDVFTSTPLKGNPVAVVLDAHGLSTGEMQAIANWTNLSETTFILPPPPRKGTGQAGGGADPADTAPADYHIRIFTPRAELPFAGHPTIGSAHALLSAGLVTPRNGILIQHSAVGPVEVAVPADWREAGLSFRLPPHQISPAPDPDALTAALGTPPLAPPAIVNVGPRWVIAELSDGATVRALSPDLACLAAYDRRHATTGLTVFAADGQGRVAVRSFAPADGIAEDPVCGSGNGAVAAYRLNLAQTAVGHAYLASQGREVGRDGTIAIRYAADGIHVGGQAVTVIEGQLRL</sequence>
<proteinExistence type="inferred from homology"/>
<evidence type="ECO:0000256" key="1">
    <source>
        <dbReference type="ARBA" id="ARBA00008270"/>
    </source>
</evidence>
<dbReference type="PIRSF" id="PIRSF016184">
    <property type="entry name" value="PhzC_PhzF"/>
    <property type="match status" value="1"/>
</dbReference>
<dbReference type="GO" id="GO:0016853">
    <property type="term" value="F:isomerase activity"/>
    <property type="evidence" value="ECO:0007669"/>
    <property type="project" value="TreeGrafter"/>
</dbReference>
<evidence type="ECO:0000313" key="3">
    <source>
        <dbReference type="EMBL" id="QJQ33232.1"/>
    </source>
</evidence>
<dbReference type="GO" id="GO:0005737">
    <property type="term" value="C:cytoplasm"/>
    <property type="evidence" value="ECO:0007669"/>
    <property type="project" value="TreeGrafter"/>
</dbReference>
<dbReference type="InterPro" id="IPR003719">
    <property type="entry name" value="Phenazine_PhzF-like"/>
</dbReference>
<dbReference type="RefSeq" id="WP_169947285.1">
    <property type="nucleotide sequence ID" value="NZ_CP053015.1"/>
</dbReference>
<dbReference type="AlphaFoldDB" id="A0A6M4AXX3"/>
<gene>
    <name evidence="3" type="ORF">GV829_12955</name>
</gene>
<keyword evidence="4" id="KW-1185">Reference proteome</keyword>
<dbReference type="Pfam" id="PF02567">
    <property type="entry name" value="PhzC-PhzF"/>
    <property type="match status" value="1"/>
</dbReference>
<dbReference type="PANTHER" id="PTHR13774">
    <property type="entry name" value="PHENAZINE BIOSYNTHESIS PROTEIN"/>
    <property type="match status" value="1"/>
</dbReference>
<protein>
    <submittedName>
        <fullName evidence="3">PhzF family phenazine biosynthesis protein</fullName>
    </submittedName>
</protein>
<dbReference type="PANTHER" id="PTHR13774:SF32">
    <property type="entry name" value="ANTISENSE-ENHANCING SEQUENCE 1"/>
    <property type="match status" value="1"/>
</dbReference>
<dbReference type="EMBL" id="CP053015">
    <property type="protein sequence ID" value="QJQ33232.1"/>
    <property type="molecule type" value="Genomic_DNA"/>
</dbReference>
<dbReference type="KEGG" id="slan:GV829_12955"/>
<dbReference type="Gene3D" id="3.10.310.10">
    <property type="entry name" value="Diaminopimelate Epimerase, Chain A, domain 1"/>
    <property type="match status" value="2"/>
</dbReference>
<dbReference type="NCBIfam" id="TIGR00654">
    <property type="entry name" value="PhzF_family"/>
    <property type="match status" value="1"/>
</dbReference>
<accession>A0A6M4AXX3</accession>
<evidence type="ECO:0000256" key="2">
    <source>
        <dbReference type="PIRSR" id="PIRSR016184-1"/>
    </source>
</evidence>
<feature type="active site" evidence="2">
    <location>
        <position position="46"/>
    </location>
</feature>
<reference evidence="3 4" key="1">
    <citation type="submission" date="2020-01" db="EMBL/GenBank/DDBJ databases">
        <title>Sphingomonas sp. strain CSW-10.</title>
        <authorList>
            <person name="Chen W.-M."/>
        </authorList>
    </citation>
    <scope>NUCLEOTIDE SEQUENCE [LARGE SCALE GENOMIC DNA]</scope>
    <source>
        <strain evidence="3 4">CSW-10</strain>
    </source>
</reference>
<comment type="similarity">
    <text evidence="1">Belongs to the PhzF family.</text>
</comment>
<name>A0A6M4AXX3_9SPHN</name>
<dbReference type="Proteomes" id="UP000503018">
    <property type="component" value="Chromosome"/>
</dbReference>